<name>A0A445BY43_ARAHY</name>
<evidence type="ECO:0000313" key="2">
    <source>
        <dbReference type="Proteomes" id="UP000289738"/>
    </source>
</evidence>
<evidence type="ECO:0000313" key="1">
    <source>
        <dbReference type="EMBL" id="RYR43669.1"/>
    </source>
</evidence>
<sequence length="117" mass="12971">MKSVVERLTTAKAPVGRDGSQIRFWDHHWIPGVGNLSANTNQASNSVNYPVMLTDFLDVSGQWDARKLQKILPEDIVNKIISISPPSPWKEADCIAWEPSSDGQFSIKSAYQSLGDN</sequence>
<keyword evidence="2" id="KW-1185">Reference proteome</keyword>
<dbReference type="AlphaFoldDB" id="A0A445BY43"/>
<dbReference type="EMBL" id="SDMP01000008">
    <property type="protein sequence ID" value="RYR43669.1"/>
    <property type="molecule type" value="Genomic_DNA"/>
</dbReference>
<gene>
    <name evidence="1" type="ORF">Ahy_A08g040066</name>
</gene>
<dbReference type="Proteomes" id="UP000289738">
    <property type="component" value="Chromosome A08"/>
</dbReference>
<proteinExistence type="predicted"/>
<accession>A0A445BY43</accession>
<comment type="caution">
    <text evidence="1">The sequence shown here is derived from an EMBL/GenBank/DDBJ whole genome shotgun (WGS) entry which is preliminary data.</text>
</comment>
<organism evidence="1 2">
    <name type="scientific">Arachis hypogaea</name>
    <name type="common">Peanut</name>
    <dbReference type="NCBI Taxonomy" id="3818"/>
    <lineage>
        <taxon>Eukaryota</taxon>
        <taxon>Viridiplantae</taxon>
        <taxon>Streptophyta</taxon>
        <taxon>Embryophyta</taxon>
        <taxon>Tracheophyta</taxon>
        <taxon>Spermatophyta</taxon>
        <taxon>Magnoliopsida</taxon>
        <taxon>eudicotyledons</taxon>
        <taxon>Gunneridae</taxon>
        <taxon>Pentapetalae</taxon>
        <taxon>rosids</taxon>
        <taxon>fabids</taxon>
        <taxon>Fabales</taxon>
        <taxon>Fabaceae</taxon>
        <taxon>Papilionoideae</taxon>
        <taxon>50 kb inversion clade</taxon>
        <taxon>dalbergioids sensu lato</taxon>
        <taxon>Dalbergieae</taxon>
        <taxon>Pterocarpus clade</taxon>
        <taxon>Arachis</taxon>
    </lineage>
</organism>
<protein>
    <submittedName>
        <fullName evidence="1">Uncharacterized protein</fullName>
    </submittedName>
</protein>
<reference evidence="1 2" key="1">
    <citation type="submission" date="2019-01" db="EMBL/GenBank/DDBJ databases">
        <title>Sequencing of cultivated peanut Arachis hypogaea provides insights into genome evolution and oil improvement.</title>
        <authorList>
            <person name="Chen X."/>
        </authorList>
    </citation>
    <scope>NUCLEOTIDE SEQUENCE [LARGE SCALE GENOMIC DNA]</scope>
    <source>
        <strain evidence="2">cv. Fuhuasheng</strain>
        <tissue evidence="1">Leaves</tissue>
    </source>
</reference>